<protein>
    <recommendedName>
        <fullName evidence="1">DNA-directed DNA polymerase</fullName>
        <ecNumber evidence="1">2.7.7.7</ecNumber>
    </recommendedName>
</protein>
<dbReference type="PANTHER" id="PTHR34388:SF1">
    <property type="entry name" value="DNA POLYMERASE III SUBUNIT DELTA"/>
    <property type="match status" value="1"/>
</dbReference>
<keyword evidence="2" id="KW-0808">Transferase</keyword>
<dbReference type="InterPro" id="IPR048466">
    <property type="entry name" value="DNA_pol3_delta-like_C"/>
</dbReference>
<evidence type="ECO:0000256" key="4">
    <source>
        <dbReference type="ARBA" id="ARBA00022705"/>
    </source>
</evidence>
<evidence type="ECO:0000256" key="2">
    <source>
        <dbReference type="ARBA" id="ARBA00022679"/>
    </source>
</evidence>
<keyword evidence="9" id="KW-0238">DNA-binding</keyword>
<dbReference type="GO" id="GO:0003677">
    <property type="term" value="F:DNA binding"/>
    <property type="evidence" value="ECO:0007669"/>
    <property type="project" value="UniProtKB-KW"/>
</dbReference>
<dbReference type="InterPro" id="IPR005790">
    <property type="entry name" value="DNA_polIII_delta"/>
</dbReference>
<dbReference type="Pfam" id="PF21694">
    <property type="entry name" value="DNA_pol3_delta_C"/>
    <property type="match status" value="1"/>
</dbReference>
<evidence type="ECO:0000256" key="6">
    <source>
        <dbReference type="ARBA" id="ARBA00034754"/>
    </source>
</evidence>
<dbReference type="PANTHER" id="PTHR34388">
    <property type="entry name" value="DNA POLYMERASE III SUBUNIT DELTA"/>
    <property type="match status" value="1"/>
</dbReference>
<evidence type="ECO:0000256" key="7">
    <source>
        <dbReference type="ARBA" id="ARBA00049244"/>
    </source>
</evidence>
<dbReference type="Proteomes" id="UP001321475">
    <property type="component" value="Chromosome"/>
</dbReference>
<reference evidence="10" key="1">
    <citation type="journal article" date="2019" name="Int. J. Syst. Evol. Microbiol.">
        <title>The Global Catalogue of Microorganisms (GCM) 10K type strain sequencing project: providing services to taxonomists for standard genome sequencing and annotation.</title>
        <authorList>
            <consortium name="The Broad Institute Genomics Platform"/>
            <consortium name="The Broad Institute Genome Sequencing Center for Infectious Disease"/>
            <person name="Wu L."/>
            <person name="Ma J."/>
        </authorList>
    </citation>
    <scope>NUCLEOTIDE SEQUENCE [LARGE SCALE GENOMIC DNA]</scope>
    <source>
        <strain evidence="10">NBRC 108565</strain>
    </source>
</reference>
<evidence type="ECO:0000259" key="8">
    <source>
        <dbReference type="Pfam" id="PF21694"/>
    </source>
</evidence>
<evidence type="ECO:0000313" key="9">
    <source>
        <dbReference type="EMBL" id="BDZ43188.1"/>
    </source>
</evidence>
<dbReference type="NCBIfam" id="TIGR01128">
    <property type="entry name" value="holA"/>
    <property type="match status" value="1"/>
</dbReference>
<name>A0ABM8G559_9CELL</name>
<proteinExistence type="inferred from homology"/>
<gene>
    <name evidence="9" type="ORF">GCM10025865_24870</name>
</gene>
<evidence type="ECO:0000256" key="3">
    <source>
        <dbReference type="ARBA" id="ARBA00022695"/>
    </source>
</evidence>
<dbReference type="SUPFAM" id="SSF48019">
    <property type="entry name" value="post-AAA+ oligomerization domain-like"/>
    <property type="match status" value="1"/>
</dbReference>
<keyword evidence="10" id="KW-1185">Reference proteome</keyword>
<dbReference type="EC" id="2.7.7.7" evidence="1"/>
<sequence>MLVQGTEGLLADRAVARVVERLRENDPETERVDLEAATYEAGMLSVATSPSLFGEAKVVILRGAEACSDAFVTDMVAYAEAPDPGTTVVVVHGGGQRGKKMLDAIRRSGAPVVACEPVKKDADRAAFVLAEFRAASRRIDQAAVRALVEALGNDLRELASACSQLVTDTTGSVTVAVVDRYYGGRVEATGFRVADEAVAGNTGEAVALLRHALDTGADPVPLVAALAMKLRALAKVAAMRGSGGPSAKELGLAPWQIDRAKRELNRWTPEGLAAAILAVAQADEEVKGGGRDPVFAVERAVLTVARSSGR</sequence>
<accession>A0ABM8G559</accession>
<dbReference type="Gene3D" id="3.40.50.300">
    <property type="entry name" value="P-loop containing nucleotide triphosphate hydrolases"/>
    <property type="match status" value="1"/>
</dbReference>
<dbReference type="InterPro" id="IPR027417">
    <property type="entry name" value="P-loop_NTPase"/>
</dbReference>
<organism evidence="9 10">
    <name type="scientific">Paraoerskovia sediminicola</name>
    <dbReference type="NCBI Taxonomy" id="1138587"/>
    <lineage>
        <taxon>Bacteria</taxon>
        <taxon>Bacillati</taxon>
        <taxon>Actinomycetota</taxon>
        <taxon>Actinomycetes</taxon>
        <taxon>Micrococcales</taxon>
        <taxon>Cellulomonadaceae</taxon>
        <taxon>Paraoerskovia</taxon>
    </lineage>
</organism>
<feature type="domain" description="DNA polymerase III delta subunit-like C-terminal" evidence="8">
    <location>
        <begin position="190"/>
        <end position="302"/>
    </location>
</feature>
<comment type="catalytic activity">
    <reaction evidence="7">
        <text>DNA(n) + a 2'-deoxyribonucleoside 5'-triphosphate = DNA(n+1) + diphosphate</text>
        <dbReference type="Rhea" id="RHEA:22508"/>
        <dbReference type="Rhea" id="RHEA-COMP:17339"/>
        <dbReference type="Rhea" id="RHEA-COMP:17340"/>
        <dbReference type="ChEBI" id="CHEBI:33019"/>
        <dbReference type="ChEBI" id="CHEBI:61560"/>
        <dbReference type="ChEBI" id="CHEBI:173112"/>
        <dbReference type="EC" id="2.7.7.7"/>
    </reaction>
</comment>
<dbReference type="EMBL" id="AP027729">
    <property type="protein sequence ID" value="BDZ43188.1"/>
    <property type="molecule type" value="Genomic_DNA"/>
</dbReference>
<dbReference type="InterPro" id="IPR008921">
    <property type="entry name" value="DNA_pol3_clamp-load_cplx_C"/>
</dbReference>
<comment type="similarity">
    <text evidence="6">Belongs to the DNA polymerase HolA subunit family.</text>
</comment>
<evidence type="ECO:0000256" key="1">
    <source>
        <dbReference type="ARBA" id="ARBA00012417"/>
    </source>
</evidence>
<keyword evidence="5" id="KW-0239">DNA-directed DNA polymerase</keyword>
<dbReference type="Gene3D" id="1.20.272.10">
    <property type="match status" value="1"/>
</dbReference>
<evidence type="ECO:0000313" key="10">
    <source>
        <dbReference type="Proteomes" id="UP001321475"/>
    </source>
</evidence>
<keyword evidence="3" id="KW-0548">Nucleotidyltransferase</keyword>
<keyword evidence="4" id="KW-0235">DNA replication</keyword>
<evidence type="ECO:0000256" key="5">
    <source>
        <dbReference type="ARBA" id="ARBA00022932"/>
    </source>
</evidence>